<protein>
    <submittedName>
        <fullName evidence="1">Uncharacterized protein</fullName>
    </submittedName>
</protein>
<dbReference type="GeneID" id="64698864"/>
<dbReference type="AlphaFoldDB" id="A0A9P7FBC4"/>
<proteinExistence type="predicted"/>
<gene>
    <name evidence="1" type="ORF">F5147DRAFT_684506</name>
</gene>
<dbReference type="InterPro" id="IPR036812">
    <property type="entry name" value="NAD(P)_OxRdtase_dom_sf"/>
</dbReference>
<dbReference type="Gene3D" id="3.20.20.100">
    <property type="entry name" value="NADP-dependent oxidoreductase domain"/>
    <property type="match status" value="1"/>
</dbReference>
<keyword evidence="2" id="KW-1185">Reference proteome</keyword>
<evidence type="ECO:0000313" key="2">
    <source>
        <dbReference type="Proteomes" id="UP000823399"/>
    </source>
</evidence>
<accession>A0A9P7FBC4</accession>
<name>A0A9P7FBC4_9AGAM</name>
<dbReference type="EMBL" id="JABBWM010000015">
    <property type="protein sequence ID" value="KAG2112286.1"/>
    <property type="molecule type" value="Genomic_DNA"/>
</dbReference>
<dbReference type="Proteomes" id="UP000823399">
    <property type="component" value="Unassembled WGS sequence"/>
</dbReference>
<reference evidence="1" key="1">
    <citation type="journal article" date="2020" name="New Phytol.">
        <title>Comparative genomics reveals dynamic genome evolution in host specialist ectomycorrhizal fungi.</title>
        <authorList>
            <person name="Lofgren L.A."/>
            <person name="Nguyen N.H."/>
            <person name="Vilgalys R."/>
            <person name="Ruytinx J."/>
            <person name="Liao H.L."/>
            <person name="Branco S."/>
            <person name="Kuo A."/>
            <person name="LaButti K."/>
            <person name="Lipzen A."/>
            <person name="Andreopoulos W."/>
            <person name="Pangilinan J."/>
            <person name="Riley R."/>
            <person name="Hundley H."/>
            <person name="Na H."/>
            <person name="Barry K."/>
            <person name="Grigoriev I.V."/>
            <person name="Stajich J.E."/>
            <person name="Kennedy P.G."/>
        </authorList>
    </citation>
    <scope>NUCLEOTIDE SEQUENCE</scope>
    <source>
        <strain evidence="1">FC423</strain>
    </source>
</reference>
<evidence type="ECO:0000313" key="1">
    <source>
        <dbReference type="EMBL" id="KAG2112286.1"/>
    </source>
</evidence>
<dbReference type="SUPFAM" id="SSF51430">
    <property type="entry name" value="NAD(P)-linked oxidoreductase"/>
    <property type="match status" value="1"/>
</dbReference>
<comment type="caution">
    <text evidence="1">The sequence shown here is derived from an EMBL/GenBank/DDBJ whole genome shotgun (WGS) entry which is preliminary data.</text>
</comment>
<dbReference type="RefSeq" id="XP_041295217.1">
    <property type="nucleotide sequence ID" value="XM_041436605.1"/>
</dbReference>
<organism evidence="1 2">
    <name type="scientific">Suillus discolor</name>
    <dbReference type="NCBI Taxonomy" id="1912936"/>
    <lineage>
        <taxon>Eukaryota</taxon>
        <taxon>Fungi</taxon>
        <taxon>Dikarya</taxon>
        <taxon>Basidiomycota</taxon>
        <taxon>Agaricomycotina</taxon>
        <taxon>Agaricomycetes</taxon>
        <taxon>Agaricomycetidae</taxon>
        <taxon>Boletales</taxon>
        <taxon>Suillineae</taxon>
        <taxon>Suillaceae</taxon>
        <taxon>Suillus</taxon>
    </lineage>
</organism>
<dbReference type="OrthoDB" id="48988at2759"/>
<sequence>MFGVGCIAWSMAQDIVTAPIVGTTSLKHLQDLLGAISITPTPEERKYLRSLSTKVCLWSDKSLPIVEPTNRAMSGSR</sequence>